<evidence type="ECO:0008006" key="4">
    <source>
        <dbReference type="Google" id="ProtNLM"/>
    </source>
</evidence>
<feature type="compositionally biased region" description="Basic and acidic residues" evidence="2">
    <location>
        <begin position="1158"/>
        <end position="1168"/>
    </location>
</feature>
<feature type="coiled-coil region" evidence="1">
    <location>
        <begin position="1233"/>
        <end position="1260"/>
    </location>
</feature>
<evidence type="ECO:0000256" key="1">
    <source>
        <dbReference type="SAM" id="Coils"/>
    </source>
</evidence>
<accession>A0AAW2IF79</accession>
<sequence length="1341" mass="154171">MLTPPKWQTVWLKSQYSSKKISKKIMFPKPADKILDDLSKCCGSSSKELTLEALNCWRIWIDNQHADNWKQNETCYSAVRPLLTKKFHPLHKDTEVSEIKLSLMWLSLQKVQHLMHLEGPQHVLEVFIESCISWLCSEEVDSSIQDLILKLLRFLFSKDVKVLLRNESFSPLEGDVFKSRKFFCRLLNYFLDIFRNWTRVKQKADLLYIWTHFLDQCELSFKLIPVAVWHRIFKLVENICGDENEQFLNKIALLHKCAISLKSVMSNSKFIDCSQALTTPAEALLKMVVELSVNNGDGDVSLESFNYCQEISEILSNHIVDAFGFESCISVLSTIDEIESKSVFWGLWCGMTKCFKERVKSLSVEQYNKAELKLYRKLRAVAANFDLDRPFLEEKPALTVEDHLSVLRVPNYCQICSTCSRKLEDNEVLLESSSPSKVNEPGSDFSGIFGFEINPMTCNRFSSTENNRAGLVVESGNFTDVPEIMELDIVHTDGESFNRSQLTSKKSMSSADTRSVRRNLSSKTLKSTYSLFVCDLIRSELLITLNYQCRSASLFAPVYLIVKLEEMCKNTRTINGLLSRSCIENMKKVLNEIREAKVAMEFPVSFNGQKGVDFYGNTVKFWGHVDDIICNVDINKLRKILIKSSSNSVLWFYAFLFLVKFMKNLFVESADRSTCECRKFDLEEEKTLFIRIDSFMKNVLYHKERLSTSAFIDNVQHIIPRHTDNPIVLWNKFISLRNTRLNESEIQCIRHCASEETSHKQDSVINVFKRFDSLRDKTSDMKSENKIKGKERSIILKNEKSECKALNINFEVECHKENKNVEVVHNPPDIFGTVAFSEWNIGRLSSDVRECSPPEDANVLKSIDTTPKRRRNIKVNRVSMSEKEIENGMRTPPRKRKRESGTNMEKLCEKGTDENLQSTPKRNKNNDVFNDYPCTCGRLKENLSPSSIKNYSLRQRPLQRPSKFKDTKCLFAVGFAKKRSLLKNEDDNSLSPCRKCLANEFTEDNHHNYVKMKTEDHKEPVDVNCTIKTDVKFDKETDQNDCSFKVTVEVVVNNVETENLEDIDMIVSNLENDKSIIDSLEEKADDVDSLSTAPVEHEINSDQISHFTDPIKRCKDESSDEETNNRGVKRRAQDSDEPTSPKKLRMGGENECNEEQTINEKPDSLSENTIKKEITEKEKNQSHRVEIPMIESRGSRILGLIPESPKLKRFQDSPPSSKQQVIRRPNILRNSRASKMLALLPDLNKEVESAEDKARVTKDESCGKGISVGKTHHLIPNRNGSVLLSESPKRSPIRQRKSIRFDEDRNETVTYYTDSPPCQVVREGTRFRGIDKGKEDIICTQ</sequence>
<keyword evidence="1" id="KW-0175">Coiled coil</keyword>
<feature type="region of interest" description="Disordered" evidence="2">
    <location>
        <begin position="1087"/>
        <end position="1168"/>
    </location>
</feature>
<gene>
    <name evidence="3" type="ORF">PYX00_001734</name>
</gene>
<comment type="caution">
    <text evidence="3">The sequence shown here is derived from an EMBL/GenBank/DDBJ whole genome shotgun (WGS) entry which is preliminary data.</text>
</comment>
<reference evidence="3" key="1">
    <citation type="journal article" date="2024" name="Gigascience">
        <title>Chromosome-level genome of the poultry shaft louse Menopon gallinae provides insight into the host-switching and adaptive evolution of parasitic lice.</title>
        <authorList>
            <person name="Xu Y."/>
            <person name="Ma L."/>
            <person name="Liu S."/>
            <person name="Liang Y."/>
            <person name="Liu Q."/>
            <person name="He Z."/>
            <person name="Tian L."/>
            <person name="Duan Y."/>
            <person name="Cai W."/>
            <person name="Li H."/>
            <person name="Song F."/>
        </authorList>
    </citation>
    <scope>NUCLEOTIDE SEQUENCE</scope>
    <source>
        <strain evidence="3">Cailab_2023a</strain>
    </source>
</reference>
<organism evidence="3">
    <name type="scientific">Menopon gallinae</name>
    <name type="common">poultry shaft louse</name>
    <dbReference type="NCBI Taxonomy" id="328185"/>
    <lineage>
        <taxon>Eukaryota</taxon>
        <taxon>Metazoa</taxon>
        <taxon>Ecdysozoa</taxon>
        <taxon>Arthropoda</taxon>
        <taxon>Hexapoda</taxon>
        <taxon>Insecta</taxon>
        <taxon>Pterygota</taxon>
        <taxon>Neoptera</taxon>
        <taxon>Paraneoptera</taxon>
        <taxon>Psocodea</taxon>
        <taxon>Troctomorpha</taxon>
        <taxon>Phthiraptera</taxon>
        <taxon>Amblycera</taxon>
        <taxon>Menoponidae</taxon>
        <taxon>Menopon</taxon>
    </lineage>
</organism>
<evidence type="ECO:0000256" key="2">
    <source>
        <dbReference type="SAM" id="MobiDB-lite"/>
    </source>
</evidence>
<dbReference type="EMBL" id="JARGDH010000001">
    <property type="protein sequence ID" value="KAL0280453.1"/>
    <property type="molecule type" value="Genomic_DNA"/>
</dbReference>
<proteinExistence type="predicted"/>
<feature type="region of interest" description="Disordered" evidence="2">
    <location>
        <begin position="884"/>
        <end position="904"/>
    </location>
</feature>
<evidence type="ECO:0000313" key="3">
    <source>
        <dbReference type="EMBL" id="KAL0280453.1"/>
    </source>
</evidence>
<protein>
    <recommendedName>
        <fullName evidence="4">Telomere-associated protein RIF1</fullName>
    </recommendedName>
</protein>
<name>A0AAW2IF79_9NEOP</name>